<reference evidence="1" key="1">
    <citation type="submission" date="2023-07" db="EMBL/GenBank/DDBJ databases">
        <title>Sorghum-associated microbial communities from plants grown in Nebraska, USA.</title>
        <authorList>
            <person name="Schachtman D."/>
        </authorList>
    </citation>
    <scope>NUCLEOTIDE SEQUENCE</scope>
    <source>
        <strain evidence="1">BE46</strain>
    </source>
</reference>
<evidence type="ECO:0000313" key="2">
    <source>
        <dbReference type="Proteomes" id="UP001259420"/>
    </source>
</evidence>
<keyword evidence="2" id="KW-1185">Reference proteome</keyword>
<dbReference type="EMBL" id="JAVDSD010000010">
    <property type="protein sequence ID" value="MDR6609160.1"/>
    <property type="molecule type" value="Genomic_DNA"/>
</dbReference>
<dbReference type="Proteomes" id="UP001259420">
    <property type="component" value="Unassembled WGS sequence"/>
</dbReference>
<proteinExistence type="predicted"/>
<protein>
    <submittedName>
        <fullName evidence="1">Uncharacterized protein</fullName>
    </submittedName>
</protein>
<sequence>MAIDISSGKGLAGVDRVFTRGEEMADPYIEDDGAEFPINNYVQCGQTQYVASFGEDQTEVDKIKTRACRVLKGKFLPKVTAPVRK</sequence>
<organism evidence="1 2">
    <name type="scientific">Pseudomonas synxantha</name>
    <dbReference type="NCBI Taxonomy" id="47883"/>
    <lineage>
        <taxon>Bacteria</taxon>
        <taxon>Pseudomonadati</taxon>
        <taxon>Pseudomonadota</taxon>
        <taxon>Gammaproteobacteria</taxon>
        <taxon>Pseudomonadales</taxon>
        <taxon>Pseudomonadaceae</taxon>
        <taxon>Pseudomonas</taxon>
    </lineage>
</organism>
<gene>
    <name evidence="1" type="ORF">J2X87_004258</name>
</gene>
<accession>A0ACC6JSG0</accession>
<name>A0ACC6JSG0_9PSED</name>
<comment type="caution">
    <text evidence="1">The sequence shown here is derived from an EMBL/GenBank/DDBJ whole genome shotgun (WGS) entry which is preliminary data.</text>
</comment>
<evidence type="ECO:0000313" key="1">
    <source>
        <dbReference type="EMBL" id="MDR6609160.1"/>
    </source>
</evidence>